<organism evidence="2 3">
    <name type="scientific">Amniculicola lignicola CBS 123094</name>
    <dbReference type="NCBI Taxonomy" id="1392246"/>
    <lineage>
        <taxon>Eukaryota</taxon>
        <taxon>Fungi</taxon>
        <taxon>Dikarya</taxon>
        <taxon>Ascomycota</taxon>
        <taxon>Pezizomycotina</taxon>
        <taxon>Dothideomycetes</taxon>
        <taxon>Pleosporomycetidae</taxon>
        <taxon>Pleosporales</taxon>
        <taxon>Amniculicolaceae</taxon>
        <taxon>Amniculicola</taxon>
    </lineage>
</organism>
<sequence length="426" mass="47263">MARLDSLPNELLTEIFRHVRTTDPASLKLFLVCRSTHRSAKVALYEHVSLLWKLNSQCSVLRFLQLSSANVRLVRSLRLEMHSTVLTCFMNGMKVAHKHVNDICGLIASLSTLHTFSVNMGGKGDPSSLLPASIIVRLLEALLQSVVNLELDTETLDARLEGYWNSRRQDPGPSGISKDANLCSAISLLIPRLHTLRLRITCICPEIFSSLFQDPNNADQEKPTSQLRQASIKLALPLERRTGRTTICDCRAATTPISSPSQVYQAPIHLNDIFAPLLRFQMNHAFPLLQSFLIFAGSGHVVTVSDVVNKATTVYPFTTTHHNGLTSRKPLPGYSYMIWDHEGLPWFGEVEDVWSAIEEGLDLGWREEAGVRLAPTTSVPRGRMHRLNCKGLRSIQKAHAVNGNTIQGLGEDAQVKVSYVDEGGKS</sequence>
<dbReference type="OrthoDB" id="4192220at2759"/>
<feature type="domain" description="F-box" evidence="1">
    <location>
        <begin position="1"/>
        <end position="55"/>
    </location>
</feature>
<proteinExistence type="predicted"/>
<reference evidence="2" key="1">
    <citation type="journal article" date="2020" name="Stud. Mycol.">
        <title>101 Dothideomycetes genomes: a test case for predicting lifestyles and emergence of pathogens.</title>
        <authorList>
            <person name="Haridas S."/>
            <person name="Albert R."/>
            <person name="Binder M."/>
            <person name="Bloem J."/>
            <person name="Labutti K."/>
            <person name="Salamov A."/>
            <person name="Andreopoulos B."/>
            <person name="Baker S."/>
            <person name="Barry K."/>
            <person name="Bills G."/>
            <person name="Bluhm B."/>
            <person name="Cannon C."/>
            <person name="Castanera R."/>
            <person name="Culley D."/>
            <person name="Daum C."/>
            <person name="Ezra D."/>
            <person name="Gonzalez J."/>
            <person name="Henrissat B."/>
            <person name="Kuo A."/>
            <person name="Liang C."/>
            <person name="Lipzen A."/>
            <person name="Lutzoni F."/>
            <person name="Magnuson J."/>
            <person name="Mondo S."/>
            <person name="Nolan M."/>
            <person name="Ohm R."/>
            <person name="Pangilinan J."/>
            <person name="Park H.-J."/>
            <person name="Ramirez L."/>
            <person name="Alfaro M."/>
            <person name="Sun H."/>
            <person name="Tritt A."/>
            <person name="Yoshinaga Y."/>
            <person name="Zwiers L.-H."/>
            <person name="Turgeon B."/>
            <person name="Goodwin S."/>
            <person name="Spatafora J."/>
            <person name="Crous P."/>
            <person name="Grigoriev I."/>
        </authorList>
    </citation>
    <scope>NUCLEOTIDE SEQUENCE</scope>
    <source>
        <strain evidence="2">CBS 123094</strain>
    </source>
</reference>
<protein>
    <recommendedName>
        <fullName evidence="1">F-box domain-containing protein</fullName>
    </recommendedName>
</protein>
<dbReference type="PROSITE" id="PS50181">
    <property type="entry name" value="FBOX"/>
    <property type="match status" value="1"/>
</dbReference>
<dbReference type="EMBL" id="ML977556">
    <property type="protein sequence ID" value="KAF2007659.1"/>
    <property type="molecule type" value="Genomic_DNA"/>
</dbReference>
<dbReference type="Proteomes" id="UP000799779">
    <property type="component" value="Unassembled WGS sequence"/>
</dbReference>
<name>A0A6A5X412_9PLEO</name>
<gene>
    <name evidence="2" type="ORF">P154DRAFT_516484</name>
</gene>
<dbReference type="InterPro" id="IPR001810">
    <property type="entry name" value="F-box_dom"/>
</dbReference>
<evidence type="ECO:0000259" key="1">
    <source>
        <dbReference type="PROSITE" id="PS50181"/>
    </source>
</evidence>
<dbReference type="AlphaFoldDB" id="A0A6A5X412"/>
<evidence type="ECO:0000313" key="2">
    <source>
        <dbReference type="EMBL" id="KAF2007659.1"/>
    </source>
</evidence>
<evidence type="ECO:0000313" key="3">
    <source>
        <dbReference type="Proteomes" id="UP000799779"/>
    </source>
</evidence>
<keyword evidence="3" id="KW-1185">Reference proteome</keyword>
<accession>A0A6A5X412</accession>